<comment type="caution">
    <text evidence="4">The sequence shown here is derived from an EMBL/GenBank/DDBJ whole genome shotgun (WGS) entry which is preliminary data.</text>
</comment>
<dbReference type="GO" id="GO:0016787">
    <property type="term" value="F:hydrolase activity"/>
    <property type="evidence" value="ECO:0007669"/>
    <property type="project" value="UniProtKB-KW"/>
</dbReference>
<evidence type="ECO:0000256" key="1">
    <source>
        <dbReference type="ARBA" id="ARBA00005947"/>
    </source>
</evidence>
<dbReference type="Proteomes" id="UP000249185">
    <property type="component" value="Unassembled WGS sequence"/>
</dbReference>
<dbReference type="PANTHER" id="PTHR10625:SF19">
    <property type="entry name" value="HISTONE DEACETYLASE 12"/>
    <property type="match status" value="1"/>
</dbReference>
<dbReference type="CDD" id="cd09993">
    <property type="entry name" value="HDAC_classIV"/>
    <property type="match status" value="1"/>
</dbReference>
<evidence type="ECO:0000313" key="5">
    <source>
        <dbReference type="Proteomes" id="UP000249185"/>
    </source>
</evidence>
<dbReference type="InterPro" id="IPR023696">
    <property type="entry name" value="Ureohydrolase_dom_sf"/>
</dbReference>
<dbReference type="InterPro" id="IPR023801">
    <property type="entry name" value="His_deacetylse_dom"/>
</dbReference>
<keyword evidence="2" id="KW-0378">Hydrolase</keyword>
<evidence type="ECO:0000259" key="3">
    <source>
        <dbReference type="Pfam" id="PF00850"/>
    </source>
</evidence>
<proteinExistence type="inferred from homology"/>
<comment type="similarity">
    <text evidence="1">Belongs to the histone deacetylase family.</text>
</comment>
<sequence length="312" mass="33085">MTPPIVYHPDYMAQLRPGHRFPMSKYGYLREALAARGLLPAGGFLAPAPAPVALVAAVHRFDYVERVATQRLTPAEERRIGLPGTPAVARRAFLSAAGTLLAARLALEHGLALNMAGGSHHAGPEGGAGFCVFNDVAVAAQALLHEGRVARVLVVDCDVHQGDGTAEIFAGRDEVMTLSLHAEKNYPARKAVSSLDFPLPDGLADRPYLEVLDHALGLTESFRPGIVFYNAGVDPHRDDRLGRLGLTSDGLRARDARVIGWARARGLPLACVLGGGYDTDPGRLAARHAILFEEAARAAGGDGGRIAHPTAR</sequence>
<protein>
    <submittedName>
        <fullName evidence="4">Histone deacetylase</fullName>
    </submittedName>
</protein>
<dbReference type="Pfam" id="PF00850">
    <property type="entry name" value="Hist_deacetyl"/>
    <property type="match status" value="1"/>
</dbReference>
<organism evidence="4 5">
    <name type="scientific">Rhodovulum sulfidophilum</name>
    <name type="common">Rhodobacter sulfidophilus</name>
    <dbReference type="NCBI Taxonomy" id="35806"/>
    <lineage>
        <taxon>Bacteria</taxon>
        <taxon>Pseudomonadati</taxon>
        <taxon>Pseudomonadota</taxon>
        <taxon>Alphaproteobacteria</taxon>
        <taxon>Rhodobacterales</taxon>
        <taxon>Paracoccaceae</taxon>
        <taxon>Rhodovulum</taxon>
    </lineage>
</organism>
<dbReference type="Gene3D" id="3.40.800.20">
    <property type="entry name" value="Histone deacetylase domain"/>
    <property type="match status" value="1"/>
</dbReference>
<dbReference type="GO" id="GO:0004407">
    <property type="term" value="F:histone deacetylase activity"/>
    <property type="evidence" value="ECO:0007669"/>
    <property type="project" value="InterPro"/>
</dbReference>
<dbReference type="InterPro" id="IPR044150">
    <property type="entry name" value="HDAC_classIV"/>
</dbReference>
<dbReference type="AlphaFoldDB" id="A0A2W5Q5Q1"/>
<evidence type="ECO:0000313" key="4">
    <source>
        <dbReference type="EMBL" id="PZQ46720.1"/>
    </source>
</evidence>
<dbReference type="GO" id="GO:0040029">
    <property type="term" value="P:epigenetic regulation of gene expression"/>
    <property type="evidence" value="ECO:0007669"/>
    <property type="project" value="TreeGrafter"/>
</dbReference>
<dbReference type="InterPro" id="IPR037138">
    <property type="entry name" value="His_deacetylse_dom_sf"/>
</dbReference>
<dbReference type="EMBL" id="QFPW01000022">
    <property type="protein sequence ID" value="PZQ46720.1"/>
    <property type="molecule type" value="Genomic_DNA"/>
</dbReference>
<evidence type="ECO:0000256" key="2">
    <source>
        <dbReference type="ARBA" id="ARBA00022801"/>
    </source>
</evidence>
<dbReference type="InterPro" id="IPR000286">
    <property type="entry name" value="HDACs"/>
</dbReference>
<gene>
    <name evidence="4" type="ORF">DI556_19655</name>
</gene>
<accession>A0A2W5Q5Q1</accession>
<reference evidence="4 5" key="1">
    <citation type="submission" date="2017-08" db="EMBL/GenBank/DDBJ databases">
        <title>Infants hospitalized years apart are colonized by the same room-sourced microbial strains.</title>
        <authorList>
            <person name="Brooks B."/>
            <person name="Olm M.R."/>
            <person name="Firek B.A."/>
            <person name="Baker R."/>
            <person name="Thomas B.C."/>
            <person name="Morowitz M.J."/>
            <person name="Banfield J.F."/>
        </authorList>
    </citation>
    <scope>NUCLEOTIDE SEQUENCE [LARGE SCALE GENOMIC DNA]</scope>
    <source>
        <strain evidence="4">S2_005_002_R2_34</strain>
    </source>
</reference>
<feature type="domain" description="Histone deacetylase" evidence="3">
    <location>
        <begin position="19"/>
        <end position="285"/>
    </location>
</feature>
<dbReference type="PRINTS" id="PR01270">
    <property type="entry name" value="HDASUPER"/>
</dbReference>
<dbReference type="PANTHER" id="PTHR10625">
    <property type="entry name" value="HISTONE DEACETYLASE HDAC1-RELATED"/>
    <property type="match status" value="1"/>
</dbReference>
<dbReference type="SUPFAM" id="SSF52768">
    <property type="entry name" value="Arginase/deacetylase"/>
    <property type="match status" value="1"/>
</dbReference>
<name>A0A2W5Q5Q1_RHOSU</name>